<dbReference type="Proteomes" id="UP000735302">
    <property type="component" value="Unassembled WGS sequence"/>
</dbReference>
<accession>A0AAV4BKK3</accession>
<evidence type="ECO:0000313" key="2">
    <source>
        <dbReference type="EMBL" id="GFO19683.1"/>
    </source>
</evidence>
<dbReference type="EMBL" id="BLXT01005078">
    <property type="protein sequence ID" value="GFO19683.1"/>
    <property type="molecule type" value="Genomic_DNA"/>
</dbReference>
<feature type="region of interest" description="Disordered" evidence="1">
    <location>
        <begin position="20"/>
        <end position="53"/>
    </location>
</feature>
<protein>
    <submittedName>
        <fullName evidence="2">Uncharacterized protein</fullName>
    </submittedName>
</protein>
<organism evidence="2 3">
    <name type="scientific">Plakobranchus ocellatus</name>
    <dbReference type="NCBI Taxonomy" id="259542"/>
    <lineage>
        <taxon>Eukaryota</taxon>
        <taxon>Metazoa</taxon>
        <taxon>Spiralia</taxon>
        <taxon>Lophotrochozoa</taxon>
        <taxon>Mollusca</taxon>
        <taxon>Gastropoda</taxon>
        <taxon>Heterobranchia</taxon>
        <taxon>Euthyneura</taxon>
        <taxon>Panpulmonata</taxon>
        <taxon>Sacoglossa</taxon>
        <taxon>Placobranchoidea</taxon>
        <taxon>Plakobranchidae</taxon>
        <taxon>Plakobranchus</taxon>
    </lineage>
</organism>
<proteinExistence type="predicted"/>
<gene>
    <name evidence="2" type="ORF">PoB_004618800</name>
</gene>
<evidence type="ECO:0000256" key="1">
    <source>
        <dbReference type="SAM" id="MobiDB-lite"/>
    </source>
</evidence>
<dbReference type="AlphaFoldDB" id="A0AAV4BKK3"/>
<sequence length="87" mass="8736">MDALAKGVLSSVMGGQAALPKIAGPPETAAASGSEVTVRVSGPDDLDNPSSDVGCQEDQNTIMRAVLVVAFAVASGCRQFGCGKPRC</sequence>
<name>A0AAV4BKK3_9GAST</name>
<evidence type="ECO:0000313" key="3">
    <source>
        <dbReference type="Proteomes" id="UP000735302"/>
    </source>
</evidence>
<comment type="caution">
    <text evidence="2">The sequence shown here is derived from an EMBL/GenBank/DDBJ whole genome shotgun (WGS) entry which is preliminary data.</text>
</comment>
<reference evidence="2 3" key="1">
    <citation type="journal article" date="2021" name="Elife">
        <title>Chloroplast acquisition without the gene transfer in kleptoplastic sea slugs, Plakobranchus ocellatus.</title>
        <authorList>
            <person name="Maeda T."/>
            <person name="Takahashi S."/>
            <person name="Yoshida T."/>
            <person name="Shimamura S."/>
            <person name="Takaki Y."/>
            <person name="Nagai Y."/>
            <person name="Toyoda A."/>
            <person name="Suzuki Y."/>
            <person name="Arimoto A."/>
            <person name="Ishii H."/>
            <person name="Satoh N."/>
            <person name="Nishiyama T."/>
            <person name="Hasebe M."/>
            <person name="Maruyama T."/>
            <person name="Minagawa J."/>
            <person name="Obokata J."/>
            <person name="Shigenobu S."/>
        </authorList>
    </citation>
    <scope>NUCLEOTIDE SEQUENCE [LARGE SCALE GENOMIC DNA]</scope>
</reference>
<keyword evidence="3" id="KW-1185">Reference proteome</keyword>